<dbReference type="InterPro" id="IPR036439">
    <property type="entry name" value="Dockerin_dom_sf"/>
</dbReference>
<sequence>MLSETEYVEVSPAPVAPIAAFFGTPTSGRAPLTVSFTDTSTDDPTGWAWFFGDETYSEPWIEINASSGWTARNGHRAVTMPDGSIILMGGYDGTALRNDTWRSTDRGRTWTLMNASSGWTGRVQPGIVVLPDSSILLIGGDDPAYRNDVWRSADYGATWTLTSASSPWWGRWGHTTVAMPDGSIVLMGGFPGMIMNDTWRSADYGATWTLVNASSGWTARWAHTAVAMPDGSILLMGGYDRSRRNDVWRSDDYGATWTLVNASSGWMGRYGHTTVTMPDDSILVMGGIGMNDTWRSTDYGVTWTEVNVSSGWTERYYYSSVAMPDGSVLLMGGVSDDGTRLNDTWQLQPAGSSEQNPSHTYTTPGIYPVTLQAFNTGGHNSTRTTGYITVTPIAAFGSTPTSGPAPLTIAFTDISTGSPVAWNWLFGDGKTSTEQHPVHTYTLPGNYTVTLGVDGGLSTVTEPGYIKVTPVLFGDANEDGEVNQADTLVVLQEIVELREIPVAGTDRFRKTDVTGNGAIDVGDALFIAQYNVGLRDPWFVLL</sequence>
<accession>A0ABU3WY39</accession>
<dbReference type="EMBL" id="WBKO01000001">
    <property type="protein sequence ID" value="MDV2480485.1"/>
    <property type="molecule type" value="Genomic_DNA"/>
</dbReference>
<dbReference type="InterPro" id="IPR015915">
    <property type="entry name" value="Kelch-typ_b-propeller"/>
</dbReference>
<evidence type="ECO:0000313" key="3">
    <source>
        <dbReference type="EMBL" id="MDV2480485.1"/>
    </source>
</evidence>
<organism evidence="3 4">
    <name type="scientific">Methanoculleus caldifontis</name>
    <dbReference type="NCBI Taxonomy" id="2651577"/>
    <lineage>
        <taxon>Archaea</taxon>
        <taxon>Methanobacteriati</taxon>
        <taxon>Methanobacteriota</taxon>
        <taxon>Stenosarchaea group</taxon>
        <taxon>Methanomicrobia</taxon>
        <taxon>Methanomicrobiales</taxon>
        <taxon>Methanomicrobiaceae</taxon>
        <taxon>Methanoculleus</taxon>
    </lineage>
</organism>
<dbReference type="SUPFAM" id="SSF63446">
    <property type="entry name" value="Type I dockerin domain"/>
    <property type="match status" value="1"/>
</dbReference>
<dbReference type="CDD" id="cd14256">
    <property type="entry name" value="Dockerin_I"/>
    <property type="match status" value="1"/>
</dbReference>
<feature type="domain" description="PKD" evidence="1">
    <location>
        <begin position="392"/>
        <end position="461"/>
    </location>
</feature>
<dbReference type="Pfam" id="PF18911">
    <property type="entry name" value="PKD_4"/>
    <property type="match status" value="1"/>
</dbReference>
<dbReference type="SUPFAM" id="SSF110296">
    <property type="entry name" value="Oligoxyloglucan reducing end-specific cellobiohydrolase"/>
    <property type="match status" value="1"/>
</dbReference>
<dbReference type="PANTHER" id="PTHR36842">
    <property type="entry name" value="PROTEIN TOLB HOMOLOG"/>
    <property type="match status" value="1"/>
</dbReference>
<dbReference type="InterPro" id="IPR002105">
    <property type="entry name" value="Dockerin_1_rpt"/>
</dbReference>
<dbReference type="Pfam" id="PF00404">
    <property type="entry name" value="Dockerin_1"/>
    <property type="match status" value="1"/>
</dbReference>
<dbReference type="PANTHER" id="PTHR36842:SF1">
    <property type="entry name" value="PROTEIN TOLB"/>
    <property type="match status" value="1"/>
</dbReference>
<dbReference type="Proteomes" id="UP001281203">
    <property type="component" value="Unassembled WGS sequence"/>
</dbReference>
<reference evidence="3 4" key="1">
    <citation type="submission" date="2019-10" db="EMBL/GenBank/DDBJ databases">
        <title>Isolation and characterization of Methanoculleus sp. Wushi-C6 from a hot spring well.</title>
        <authorList>
            <person name="Chen S.-C."/>
            <person name="Lan Z.-H."/>
            <person name="You Y.-T."/>
            <person name="Lai M.-C."/>
        </authorList>
    </citation>
    <scope>NUCLEOTIDE SEQUENCE [LARGE SCALE GENOMIC DNA]</scope>
    <source>
        <strain evidence="3 4">Wushi-C6</strain>
    </source>
</reference>
<dbReference type="CDD" id="cd15482">
    <property type="entry name" value="Sialidase_non-viral"/>
    <property type="match status" value="1"/>
</dbReference>
<dbReference type="InterPro" id="IPR035986">
    <property type="entry name" value="PKD_dom_sf"/>
</dbReference>
<dbReference type="PROSITE" id="PS51766">
    <property type="entry name" value="DOCKERIN"/>
    <property type="match status" value="1"/>
</dbReference>
<dbReference type="Gene3D" id="2.60.40.10">
    <property type="entry name" value="Immunoglobulins"/>
    <property type="match status" value="3"/>
</dbReference>
<keyword evidence="4" id="KW-1185">Reference proteome</keyword>
<dbReference type="PROSITE" id="PS50093">
    <property type="entry name" value="PKD"/>
    <property type="match status" value="3"/>
</dbReference>
<dbReference type="InterPro" id="IPR016134">
    <property type="entry name" value="Dockerin_dom"/>
</dbReference>
<evidence type="ECO:0000313" key="4">
    <source>
        <dbReference type="Proteomes" id="UP001281203"/>
    </source>
</evidence>
<dbReference type="InterPro" id="IPR013783">
    <property type="entry name" value="Ig-like_fold"/>
</dbReference>
<proteinExistence type="predicted"/>
<feature type="domain" description="PKD" evidence="1">
    <location>
        <begin position="344"/>
        <end position="391"/>
    </location>
</feature>
<gene>
    <name evidence="3" type="ORF">F8E02_00385</name>
</gene>
<dbReference type="InterPro" id="IPR022409">
    <property type="entry name" value="PKD/Chitinase_dom"/>
</dbReference>
<dbReference type="SUPFAM" id="SSF49299">
    <property type="entry name" value="PKD domain"/>
    <property type="match status" value="3"/>
</dbReference>
<evidence type="ECO:0000259" key="2">
    <source>
        <dbReference type="PROSITE" id="PS51766"/>
    </source>
</evidence>
<comment type="caution">
    <text evidence="3">The sequence shown here is derived from an EMBL/GenBank/DDBJ whole genome shotgun (WGS) entry which is preliminary data.</text>
</comment>
<dbReference type="Gene3D" id="2.120.10.80">
    <property type="entry name" value="Kelch-type beta propeller"/>
    <property type="match status" value="1"/>
</dbReference>
<evidence type="ECO:0000259" key="1">
    <source>
        <dbReference type="PROSITE" id="PS50093"/>
    </source>
</evidence>
<feature type="domain" description="Dockerin" evidence="2">
    <location>
        <begin position="469"/>
        <end position="538"/>
    </location>
</feature>
<dbReference type="Gene3D" id="1.10.1330.10">
    <property type="entry name" value="Dockerin domain"/>
    <property type="match status" value="1"/>
</dbReference>
<dbReference type="Pfam" id="PF00801">
    <property type="entry name" value="PKD"/>
    <property type="match status" value="1"/>
</dbReference>
<protein>
    <submittedName>
        <fullName evidence="3">PKD domain-containing protein</fullName>
    </submittedName>
</protein>
<dbReference type="InterPro" id="IPR000601">
    <property type="entry name" value="PKD_dom"/>
</dbReference>
<name>A0ABU3WY39_9EURY</name>
<dbReference type="SMART" id="SM00089">
    <property type="entry name" value="PKD"/>
    <property type="match status" value="2"/>
</dbReference>
<dbReference type="CDD" id="cd00146">
    <property type="entry name" value="PKD"/>
    <property type="match status" value="2"/>
</dbReference>
<feature type="domain" description="PKD" evidence="1">
    <location>
        <begin position="17"/>
        <end position="57"/>
    </location>
</feature>